<keyword evidence="1" id="KW-0805">Transcription regulation</keyword>
<dbReference type="EMBL" id="RCZH01000002">
    <property type="protein sequence ID" value="TPG44459.1"/>
    <property type="molecule type" value="Genomic_DNA"/>
</dbReference>
<dbReference type="PANTHER" id="PTHR43280">
    <property type="entry name" value="ARAC-FAMILY TRANSCRIPTIONAL REGULATOR"/>
    <property type="match status" value="1"/>
</dbReference>
<proteinExistence type="predicted"/>
<accession>A0A502F5V6</accession>
<dbReference type="Gene3D" id="1.10.10.60">
    <property type="entry name" value="Homeodomain-like"/>
    <property type="match status" value="2"/>
</dbReference>
<comment type="caution">
    <text evidence="5">The sequence shown here is derived from an EMBL/GenBank/DDBJ whole genome shotgun (WGS) entry which is preliminary data.</text>
</comment>
<dbReference type="RefSeq" id="WP_140503602.1">
    <property type="nucleotide sequence ID" value="NZ_RCZH01000002.1"/>
</dbReference>
<keyword evidence="6" id="KW-1185">Reference proteome</keyword>
<dbReference type="AlphaFoldDB" id="A0A502F5V6"/>
<dbReference type="SMART" id="SM00342">
    <property type="entry name" value="HTH_ARAC"/>
    <property type="match status" value="1"/>
</dbReference>
<evidence type="ECO:0000256" key="2">
    <source>
        <dbReference type="ARBA" id="ARBA00023125"/>
    </source>
</evidence>
<dbReference type="InterPro" id="IPR018060">
    <property type="entry name" value="HTH_AraC"/>
</dbReference>
<dbReference type="GO" id="GO:0043565">
    <property type="term" value="F:sequence-specific DNA binding"/>
    <property type="evidence" value="ECO:0007669"/>
    <property type="project" value="InterPro"/>
</dbReference>
<organism evidence="5 6">
    <name type="scientific">Flavobacterium pectinovorum</name>
    <dbReference type="NCBI Taxonomy" id="29533"/>
    <lineage>
        <taxon>Bacteria</taxon>
        <taxon>Pseudomonadati</taxon>
        <taxon>Bacteroidota</taxon>
        <taxon>Flavobacteriia</taxon>
        <taxon>Flavobacteriales</taxon>
        <taxon>Flavobacteriaceae</taxon>
        <taxon>Flavobacterium</taxon>
    </lineage>
</organism>
<reference evidence="5 6" key="1">
    <citation type="journal article" date="2019" name="Environ. Microbiol.">
        <title>Species interactions and distinct microbial communities in high Arctic permafrost affected cryosols are associated with the CH4 and CO2 gas fluxes.</title>
        <authorList>
            <person name="Altshuler I."/>
            <person name="Hamel J."/>
            <person name="Turney S."/>
            <person name="Magnuson E."/>
            <person name="Levesque R."/>
            <person name="Greer C."/>
            <person name="Whyte L.G."/>
        </authorList>
    </citation>
    <scope>NUCLEOTIDE SEQUENCE [LARGE SCALE GENOMIC DNA]</scope>
    <source>
        <strain evidence="5 6">42</strain>
    </source>
</reference>
<feature type="domain" description="HTH araC/xylS-type" evidence="4">
    <location>
        <begin position="192"/>
        <end position="290"/>
    </location>
</feature>
<dbReference type="Pfam" id="PF12833">
    <property type="entry name" value="HTH_18"/>
    <property type="match status" value="1"/>
</dbReference>
<protein>
    <submittedName>
        <fullName evidence="5">AraC family transcriptional regulator</fullName>
    </submittedName>
</protein>
<evidence type="ECO:0000256" key="1">
    <source>
        <dbReference type="ARBA" id="ARBA00023015"/>
    </source>
</evidence>
<evidence type="ECO:0000259" key="4">
    <source>
        <dbReference type="PROSITE" id="PS01124"/>
    </source>
</evidence>
<gene>
    <name evidence="5" type="ORF">EAH81_03000</name>
</gene>
<dbReference type="OrthoDB" id="632644at2"/>
<evidence type="ECO:0000313" key="5">
    <source>
        <dbReference type="EMBL" id="TPG44459.1"/>
    </source>
</evidence>
<name>A0A502F5V6_9FLAO</name>
<dbReference type="SUPFAM" id="SSF46689">
    <property type="entry name" value="Homeodomain-like"/>
    <property type="match status" value="1"/>
</dbReference>
<dbReference type="Proteomes" id="UP000319700">
    <property type="component" value="Unassembled WGS sequence"/>
</dbReference>
<keyword evidence="2" id="KW-0238">DNA-binding</keyword>
<sequence length="292" mass="33864">MKEIKKLGIVDINEKFGLDSEFKDFIFKPQEITSIRNLEPHRSEMYSLGLVLKGEADFIVGLEMYKLKVPCIVVVAPDEVRRWILKNGAIETKSLFFTEDFVISGLVDTLFLKKFPFFKRSGQHYIPLNSDDLAIIQTLLHQIENKKNSGLLNKLESIQALLRALLLEIEGLYDIKTKKEHNPYSRSFYLTEKFKELLSENFKEHREVHFYAEKLFVTSKHLSQVVKDETGKTVSELINEIVCLESKVLLQTKSLNISEISLHLNFATPTFFGKFFKRNTGMSPLEYRKSLF</sequence>
<evidence type="ECO:0000256" key="3">
    <source>
        <dbReference type="ARBA" id="ARBA00023163"/>
    </source>
</evidence>
<dbReference type="PROSITE" id="PS01124">
    <property type="entry name" value="HTH_ARAC_FAMILY_2"/>
    <property type="match status" value="1"/>
</dbReference>
<dbReference type="PANTHER" id="PTHR43280:SF32">
    <property type="entry name" value="TRANSCRIPTIONAL REGULATORY PROTEIN"/>
    <property type="match status" value="1"/>
</dbReference>
<dbReference type="GO" id="GO:0003700">
    <property type="term" value="F:DNA-binding transcription factor activity"/>
    <property type="evidence" value="ECO:0007669"/>
    <property type="project" value="InterPro"/>
</dbReference>
<dbReference type="InterPro" id="IPR037923">
    <property type="entry name" value="HTH-like"/>
</dbReference>
<dbReference type="InterPro" id="IPR009057">
    <property type="entry name" value="Homeodomain-like_sf"/>
</dbReference>
<keyword evidence="3" id="KW-0804">Transcription</keyword>
<dbReference type="SUPFAM" id="SSF51215">
    <property type="entry name" value="Regulatory protein AraC"/>
    <property type="match status" value="1"/>
</dbReference>
<evidence type="ECO:0000313" key="6">
    <source>
        <dbReference type="Proteomes" id="UP000319700"/>
    </source>
</evidence>